<feature type="compositionally biased region" description="Basic residues" evidence="1">
    <location>
        <begin position="9"/>
        <end position="26"/>
    </location>
</feature>
<feature type="region of interest" description="Disordered" evidence="1">
    <location>
        <begin position="417"/>
        <end position="445"/>
    </location>
</feature>
<feature type="compositionally biased region" description="Basic and acidic residues" evidence="1">
    <location>
        <begin position="429"/>
        <end position="439"/>
    </location>
</feature>
<dbReference type="Proteomes" id="UP000717585">
    <property type="component" value="Unassembled WGS sequence"/>
</dbReference>
<comment type="caution">
    <text evidence="2">The sequence shown here is derived from an EMBL/GenBank/DDBJ whole genome shotgun (WGS) entry which is preliminary data.</text>
</comment>
<dbReference type="AlphaFoldDB" id="A0A8J6AWC9"/>
<accession>A0A8J6AWC9</accession>
<dbReference type="InterPro" id="IPR011989">
    <property type="entry name" value="ARM-like"/>
</dbReference>
<dbReference type="GO" id="GO:0003729">
    <property type="term" value="F:mRNA binding"/>
    <property type="evidence" value="ECO:0007669"/>
    <property type="project" value="TreeGrafter"/>
</dbReference>
<evidence type="ECO:0000313" key="3">
    <source>
        <dbReference type="Proteomes" id="UP000717585"/>
    </source>
</evidence>
<dbReference type="Gene3D" id="1.25.10.10">
    <property type="entry name" value="Leucine-rich Repeat Variant"/>
    <property type="match status" value="1"/>
</dbReference>
<evidence type="ECO:0000313" key="2">
    <source>
        <dbReference type="EMBL" id="KAG9393240.1"/>
    </source>
</evidence>
<dbReference type="InterPro" id="IPR040059">
    <property type="entry name" value="PUM3"/>
</dbReference>
<dbReference type="PANTHER" id="PTHR13389">
    <property type="entry name" value="PUMILIO HOMOLOG 3"/>
    <property type="match status" value="1"/>
</dbReference>
<dbReference type="OrthoDB" id="497380at2759"/>
<reference evidence="2" key="1">
    <citation type="submission" date="2021-05" db="EMBL/GenBank/DDBJ databases">
        <title>A free-living protist that lacks canonical eukaryotic 1 DNA replication and segregation systems.</title>
        <authorList>
            <person name="Salas-Leiva D.E."/>
            <person name="Tromer E.C."/>
            <person name="Curtis B.A."/>
            <person name="Jerlstrom-Hultqvist J."/>
            <person name="Kolisko M."/>
            <person name="Yi Z."/>
            <person name="Salas-Leiva J.S."/>
            <person name="Gallot-Lavallee L."/>
            <person name="Kops G.J.P.L."/>
            <person name="Archibald J.M."/>
            <person name="Simpson A.G.B."/>
            <person name="Roger A.J."/>
        </authorList>
    </citation>
    <scope>NUCLEOTIDE SEQUENCE</scope>
    <source>
        <strain evidence="2">BICM</strain>
    </source>
</reference>
<proteinExistence type="predicted"/>
<dbReference type="EMBL" id="JAHDYR010000025">
    <property type="protein sequence ID" value="KAG9393240.1"/>
    <property type="molecule type" value="Genomic_DNA"/>
</dbReference>
<evidence type="ECO:0000256" key="1">
    <source>
        <dbReference type="SAM" id="MobiDB-lite"/>
    </source>
</evidence>
<sequence>MPPTGKPLLTKKQKKEHRREIKKKKNTKYEKVFGSQELYQTLKMKETPTEKKLKIVDQLLKEYTKSNDISEFCTVKQSSLVIQAMIKYGSTEQRQKIATAIVDAGSKDDGRDTVFTALMKDAYGTHVCQSLMRHHYKGAAFAPILKQVYGRVPELASKVYSSVALDFLYRSVDRKSRLGLLYDFYGREAKATKELLLAKPGKVALRDHLASIKRADVWNANREMTIKLLDKGLWTSTLNMAFFTEVLRAASTSDSDTAFVSAVAGHLCGEVRNAKGEIDKEADIGLPLLSIVETAEGAELAALVIGLASRAQRKKVVHGIRPSAEHETMAADLACDKNGAMLIIALLTMVDDTKLLNEQFMRHLMAQADAVLADPTGVRTLVCALEDPTDKKRFPLLDEFQRKAMLTSTWPAIQDTPEADLADGFPGQSKKDSATRARELATATTGPDKTPLARFIADWMVAHPALLGELNRYWARLFTVCLGYIEPDEELAGEIAACFMGEFSEDEHVAGDRDFQPAFRLHLRGQNKLLKDVLATPHGPAVFEAIAAMIDADTAVHFEEKGGAAIIKAAFVNGQAEFEKLASSNKALAKLAKDLKLGQPEPAKTPKPVKAPRGKAAKTPKDDQQDVQKHLARVLRSRVDGTPRKRKAPGATGSAPGTPMTTRSGRVSTPVRRNPDEGYH</sequence>
<dbReference type="GO" id="GO:0006417">
    <property type="term" value="P:regulation of translation"/>
    <property type="evidence" value="ECO:0007669"/>
    <property type="project" value="TreeGrafter"/>
</dbReference>
<name>A0A8J6AWC9_9EUKA</name>
<protein>
    <submittedName>
        <fullName evidence="2">ARM repeat-containing protein</fullName>
    </submittedName>
</protein>
<gene>
    <name evidence="2" type="ORF">J8273_3373</name>
</gene>
<keyword evidence="3" id="KW-1185">Reference proteome</keyword>
<dbReference type="InterPro" id="IPR016024">
    <property type="entry name" value="ARM-type_fold"/>
</dbReference>
<dbReference type="PANTHER" id="PTHR13389:SF0">
    <property type="entry name" value="PUMILIO HOMOLOG 3"/>
    <property type="match status" value="1"/>
</dbReference>
<feature type="compositionally biased region" description="Basic and acidic residues" evidence="1">
    <location>
        <begin position="619"/>
        <end position="629"/>
    </location>
</feature>
<feature type="region of interest" description="Disordered" evidence="1">
    <location>
        <begin position="595"/>
        <end position="680"/>
    </location>
</feature>
<dbReference type="GO" id="GO:0005730">
    <property type="term" value="C:nucleolus"/>
    <property type="evidence" value="ECO:0007669"/>
    <property type="project" value="TreeGrafter"/>
</dbReference>
<organism evidence="2 3">
    <name type="scientific">Carpediemonas membranifera</name>
    <dbReference type="NCBI Taxonomy" id="201153"/>
    <lineage>
        <taxon>Eukaryota</taxon>
        <taxon>Metamonada</taxon>
        <taxon>Carpediemonas-like organisms</taxon>
        <taxon>Carpediemonas</taxon>
    </lineage>
</organism>
<feature type="region of interest" description="Disordered" evidence="1">
    <location>
        <begin position="1"/>
        <end position="26"/>
    </location>
</feature>
<dbReference type="SUPFAM" id="SSF48371">
    <property type="entry name" value="ARM repeat"/>
    <property type="match status" value="1"/>
</dbReference>